<dbReference type="PANTHER" id="PTHR12748">
    <property type="entry name" value="ORIGIN RECOGNITION COMPLEX SUBUNIT 3"/>
    <property type="match status" value="1"/>
</dbReference>
<dbReference type="Proteomes" id="UP000606974">
    <property type="component" value="Unassembled WGS sequence"/>
</dbReference>
<comment type="similarity">
    <text evidence="2">Belongs to the ORC3 family.</text>
</comment>
<protein>
    <recommendedName>
        <fullName evidence="11">Origin recognition complex subunit</fullName>
    </recommendedName>
</protein>
<dbReference type="Pfam" id="PF18137">
    <property type="entry name" value="WHD_ORC"/>
    <property type="match status" value="1"/>
</dbReference>
<comment type="caution">
    <text evidence="9">The sequence shown here is derived from an EMBL/GenBank/DDBJ whole genome shotgun (WGS) entry which is preliminary data.</text>
</comment>
<dbReference type="OrthoDB" id="10265211at2759"/>
<dbReference type="InterPro" id="IPR020795">
    <property type="entry name" value="ORC3"/>
</dbReference>
<accession>A0A8H7AEP9</accession>
<dbReference type="GO" id="GO:0005664">
    <property type="term" value="C:nuclear origin of replication recognition complex"/>
    <property type="evidence" value="ECO:0007669"/>
    <property type="project" value="InterPro"/>
</dbReference>
<evidence type="ECO:0000256" key="3">
    <source>
        <dbReference type="ARBA" id="ARBA00022705"/>
    </source>
</evidence>
<dbReference type="InterPro" id="IPR040855">
    <property type="entry name" value="ORC_WH_C"/>
</dbReference>
<feature type="domain" description="Origin recognition complex subunit 3 winged helix C-terminal" evidence="8">
    <location>
        <begin position="597"/>
        <end position="739"/>
    </location>
</feature>
<evidence type="ECO:0000256" key="1">
    <source>
        <dbReference type="ARBA" id="ARBA00004123"/>
    </source>
</evidence>
<keyword evidence="10" id="KW-1185">Reference proteome</keyword>
<gene>
    <name evidence="9" type="ORF">GJ744_003052</name>
</gene>
<dbReference type="EMBL" id="JAACFV010000158">
    <property type="protein sequence ID" value="KAF7503855.1"/>
    <property type="molecule type" value="Genomic_DNA"/>
</dbReference>
<evidence type="ECO:0000256" key="5">
    <source>
        <dbReference type="ARBA" id="ARBA00023242"/>
    </source>
</evidence>
<evidence type="ECO:0000313" key="10">
    <source>
        <dbReference type="Proteomes" id="UP000606974"/>
    </source>
</evidence>
<keyword evidence="3" id="KW-0235">DNA replication</keyword>
<feature type="region of interest" description="Disordered" evidence="6">
    <location>
        <begin position="671"/>
        <end position="693"/>
    </location>
</feature>
<dbReference type="AlphaFoldDB" id="A0A8H7AEP9"/>
<name>A0A8H7AEP9_9EURO</name>
<dbReference type="Pfam" id="PF07034">
    <property type="entry name" value="ORC3_N"/>
    <property type="match status" value="1"/>
</dbReference>
<dbReference type="GO" id="GO:0006270">
    <property type="term" value="P:DNA replication initiation"/>
    <property type="evidence" value="ECO:0007669"/>
    <property type="project" value="TreeGrafter"/>
</dbReference>
<keyword evidence="5" id="KW-0539">Nucleus</keyword>
<evidence type="ECO:0000256" key="6">
    <source>
        <dbReference type="SAM" id="MobiDB-lite"/>
    </source>
</evidence>
<comment type="subcellular location">
    <subcellularLocation>
        <location evidence="1">Nucleus</location>
    </subcellularLocation>
</comment>
<evidence type="ECO:0000256" key="2">
    <source>
        <dbReference type="ARBA" id="ARBA00010977"/>
    </source>
</evidence>
<keyword evidence="4" id="KW-0238">DNA-binding</keyword>
<dbReference type="GO" id="GO:0003688">
    <property type="term" value="F:DNA replication origin binding"/>
    <property type="evidence" value="ECO:0007669"/>
    <property type="project" value="TreeGrafter"/>
</dbReference>
<organism evidence="9 10">
    <name type="scientific">Endocarpon pusillum</name>
    <dbReference type="NCBI Taxonomy" id="364733"/>
    <lineage>
        <taxon>Eukaryota</taxon>
        <taxon>Fungi</taxon>
        <taxon>Dikarya</taxon>
        <taxon>Ascomycota</taxon>
        <taxon>Pezizomycotina</taxon>
        <taxon>Eurotiomycetes</taxon>
        <taxon>Chaetothyriomycetidae</taxon>
        <taxon>Verrucariales</taxon>
        <taxon>Verrucariaceae</taxon>
        <taxon>Endocarpon</taxon>
    </lineage>
</organism>
<evidence type="ECO:0000256" key="4">
    <source>
        <dbReference type="ARBA" id="ARBA00023125"/>
    </source>
</evidence>
<reference evidence="9" key="1">
    <citation type="submission" date="2020-02" db="EMBL/GenBank/DDBJ databases">
        <authorList>
            <person name="Palmer J.M."/>
        </authorList>
    </citation>
    <scope>NUCLEOTIDE SEQUENCE</scope>
    <source>
        <strain evidence="9">EPUS1.4</strain>
        <tissue evidence="9">Thallus</tissue>
    </source>
</reference>
<evidence type="ECO:0000259" key="8">
    <source>
        <dbReference type="Pfam" id="PF18137"/>
    </source>
</evidence>
<feature type="compositionally biased region" description="Basic and acidic residues" evidence="6">
    <location>
        <begin position="679"/>
        <end position="692"/>
    </location>
</feature>
<dbReference type="GO" id="GO:0031261">
    <property type="term" value="C:DNA replication preinitiation complex"/>
    <property type="evidence" value="ECO:0007669"/>
    <property type="project" value="TreeGrafter"/>
</dbReference>
<dbReference type="CDD" id="cd20704">
    <property type="entry name" value="Orc3"/>
    <property type="match status" value="1"/>
</dbReference>
<evidence type="ECO:0008006" key="11">
    <source>
        <dbReference type="Google" id="ProtNLM"/>
    </source>
</evidence>
<evidence type="ECO:0000259" key="7">
    <source>
        <dbReference type="Pfam" id="PF07034"/>
    </source>
</evidence>
<dbReference type="GO" id="GO:0005656">
    <property type="term" value="C:nuclear pre-replicative complex"/>
    <property type="evidence" value="ECO:0007669"/>
    <property type="project" value="TreeGrafter"/>
</dbReference>
<sequence length="742" mass="82316">MSTTDDGFGGDVYPEDIHEETAHQSCYLYLPSTADEGGQRPSKRRKTAHITTDSEVHAEIFPALLSGQENVQHAKRRRITFQKCWAEQTSRVAHLLEPADNAFLDEVVRFVKEAPTLTDQGRLRTGLILCGPKAGSQTSLLERWKSTHSQSSSAIVVSLNPTQAANLITALKNFIRAAITQVDGLDGYQTFLNGRKRRIPMNYDLELLQEFVASKSVQRCVLYLTDIEAFDMLLLTDLISVLSAWKDRIPFVLLLGLSTTVDLFEARLPRSTIRLLDCRLFDASDRADPCAEIYQSLDAMSDVSGISLGPDVSSILFEMSREQDAGVASFDRAIKHTIMSHFFANALSILLDPDAEDLNAHPELCEAIRCTDSFRAHAEEMLDKGDLKTVRGLLNDDGLLLGAAREAVRNGRETMSRHHATVELFEAVSKVVKPSETPQDSFFIQVQALSGSSFLDSPLYTELISKITTLPSDHMRKMLDAIQQQGSSPGLDATSLLERLDHIIPADSTKAALRTAYDPRHTTTSTTVTNNKVSLSKHGPKLSAKETEYTRLVDKITNTLTSYFETNVVNPVTLFMHEAFVYDLKSPLATVFTPRPRYATERALSMPYDYLGCECCEGDASTKGGGRGQILATQPPTSILWQLWCEAGGIVNARDLWEAFRAIVIDRKEKEDGVEEQEGQEREGGIHGKDGETEVAEETGVVDERMALALFYRGLAELRMLGFVKPTKRKADCLAKTAWRGL</sequence>
<dbReference type="PANTHER" id="PTHR12748:SF0">
    <property type="entry name" value="ORIGIN RECOGNITION COMPLEX SUBUNIT 3"/>
    <property type="match status" value="1"/>
</dbReference>
<proteinExistence type="inferred from homology"/>
<dbReference type="InterPro" id="IPR045667">
    <property type="entry name" value="ORC3_N"/>
</dbReference>
<feature type="domain" description="Origin recognition complex subunit 3 N-terminal" evidence="7">
    <location>
        <begin position="23"/>
        <end position="350"/>
    </location>
</feature>
<evidence type="ECO:0000313" key="9">
    <source>
        <dbReference type="EMBL" id="KAF7503855.1"/>
    </source>
</evidence>